<evidence type="ECO:0000313" key="2">
    <source>
        <dbReference type="Proteomes" id="UP001596472"/>
    </source>
</evidence>
<reference evidence="2" key="1">
    <citation type="journal article" date="2019" name="Int. J. Syst. Evol. Microbiol.">
        <title>The Global Catalogue of Microorganisms (GCM) 10K type strain sequencing project: providing services to taxonomists for standard genome sequencing and annotation.</title>
        <authorList>
            <consortium name="The Broad Institute Genomics Platform"/>
            <consortium name="The Broad Institute Genome Sequencing Center for Infectious Disease"/>
            <person name="Wu L."/>
            <person name="Ma J."/>
        </authorList>
    </citation>
    <scope>NUCLEOTIDE SEQUENCE [LARGE SCALE GENOMIC DNA]</scope>
    <source>
        <strain evidence="2">CGMCC 4.1467</strain>
    </source>
</reference>
<dbReference type="Proteomes" id="UP001596472">
    <property type="component" value="Unassembled WGS sequence"/>
</dbReference>
<keyword evidence="2" id="KW-1185">Reference proteome</keyword>
<gene>
    <name evidence="1" type="ORF">ACFQY0_17175</name>
</gene>
<name>A0ABW2L943_9BACT</name>
<sequence length="103" mass="11744">MNTITEKDNELARRMSCYRRLAQVDGAEDVKSLMESVSASLKERKICLVEADHSAQEMVPKTLSYLWQRPAHSGRKGMIASWVRWLSWSSWSSRGNGSLTLKN</sequence>
<protein>
    <submittedName>
        <fullName evidence="1">Uncharacterized protein</fullName>
    </submittedName>
</protein>
<dbReference type="EMBL" id="JBHTBS010000011">
    <property type="protein sequence ID" value="MFC7338932.1"/>
    <property type="molecule type" value="Genomic_DNA"/>
</dbReference>
<evidence type="ECO:0000313" key="1">
    <source>
        <dbReference type="EMBL" id="MFC7338932.1"/>
    </source>
</evidence>
<dbReference type="RefSeq" id="WP_379714923.1">
    <property type="nucleotide sequence ID" value="NZ_JBHTBS010000011.1"/>
</dbReference>
<accession>A0ABW2L943</accession>
<comment type="caution">
    <text evidence="1">The sequence shown here is derived from an EMBL/GenBank/DDBJ whole genome shotgun (WGS) entry which is preliminary data.</text>
</comment>
<organism evidence="1 2">
    <name type="scientific">Haloferula chungangensis</name>
    <dbReference type="NCBI Taxonomy" id="1048331"/>
    <lineage>
        <taxon>Bacteria</taxon>
        <taxon>Pseudomonadati</taxon>
        <taxon>Verrucomicrobiota</taxon>
        <taxon>Verrucomicrobiia</taxon>
        <taxon>Verrucomicrobiales</taxon>
        <taxon>Verrucomicrobiaceae</taxon>
        <taxon>Haloferula</taxon>
    </lineage>
</organism>
<proteinExistence type="predicted"/>